<keyword evidence="2" id="KW-1185">Reference proteome</keyword>
<name>A0A1C3WK10_9HYPH</name>
<accession>A0A1C3WK10</accession>
<dbReference type="RefSeq" id="WP_075857105.1">
    <property type="nucleotide sequence ID" value="NZ_FMAC01000023.1"/>
</dbReference>
<sequence length="156" mass="18213">MSKDEKDPSRFCDMSGHDNDVTTDLVRLMPRDLVFQMRFLGESHYLLQRYFQKFMEVEMAAAGVSRETHPMIQSFIETHAVLMRDFVFSGVSLSHQFRLEEIELLIGQRAELMRVDIWDQLRSHIEMAEKQFRAQLPSLPVQLSGWEKPKSAPGPR</sequence>
<dbReference type="EMBL" id="FMAC01000023">
    <property type="protein sequence ID" value="SCB40186.1"/>
    <property type="molecule type" value="Genomic_DNA"/>
</dbReference>
<dbReference type="AlphaFoldDB" id="A0A1C3WK10"/>
<dbReference type="Proteomes" id="UP000186228">
    <property type="component" value="Unassembled WGS sequence"/>
</dbReference>
<evidence type="ECO:0000313" key="1">
    <source>
        <dbReference type="EMBL" id="SCB40186.1"/>
    </source>
</evidence>
<proteinExistence type="predicted"/>
<protein>
    <submittedName>
        <fullName evidence="1">Uncharacterized protein</fullName>
    </submittedName>
</protein>
<gene>
    <name evidence="1" type="ORF">GA0061100_12310</name>
</gene>
<evidence type="ECO:0000313" key="2">
    <source>
        <dbReference type="Proteomes" id="UP000186228"/>
    </source>
</evidence>
<reference evidence="2" key="1">
    <citation type="submission" date="2016-08" db="EMBL/GenBank/DDBJ databases">
        <authorList>
            <person name="Varghese N."/>
            <person name="Submissions Spin"/>
        </authorList>
    </citation>
    <scope>NUCLEOTIDE SEQUENCE [LARGE SCALE GENOMIC DNA]</scope>
    <source>
        <strain evidence="2">CCBAU 57015</strain>
    </source>
</reference>
<dbReference type="OrthoDB" id="8226983at2"/>
<organism evidence="1 2">
    <name type="scientific">Rhizobium hainanense</name>
    <dbReference type="NCBI Taxonomy" id="52131"/>
    <lineage>
        <taxon>Bacteria</taxon>
        <taxon>Pseudomonadati</taxon>
        <taxon>Pseudomonadota</taxon>
        <taxon>Alphaproteobacteria</taxon>
        <taxon>Hyphomicrobiales</taxon>
        <taxon>Rhizobiaceae</taxon>
        <taxon>Rhizobium/Agrobacterium group</taxon>
        <taxon>Rhizobium</taxon>
    </lineage>
</organism>